<reference evidence="3" key="1">
    <citation type="journal article" date="2019" name="Int. J. Syst. Evol. Microbiol.">
        <title>The Global Catalogue of Microorganisms (GCM) 10K type strain sequencing project: providing services to taxonomists for standard genome sequencing and annotation.</title>
        <authorList>
            <consortium name="The Broad Institute Genomics Platform"/>
            <consortium name="The Broad Institute Genome Sequencing Center for Infectious Disease"/>
            <person name="Wu L."/>
            <person name="Ma J."/>
        </authorList>
    </citation>
    <scope>NUCLEOTIDE SEQUENCE [LARGE SCALE GENOMIC DNA]</scope>
    <source>
        <strain evidence="3">JCM 1407</strain>
    </source>
</reference>
<sequence length="101" mass="11442">MKKAFLALLLCITLLLSFTACSSNLREKSDDTKAMIGENQNSKPIVIKNKDSKEGESDEYISLDTMKSVPNFKVKDAKGKEVSNEIFKHKKLTLLIFWGTW</sequence>
<proteinExistence type="predicted"/>
<dbReference type="Proteomes" id="UP001501510">
    <property type="component" value="Unassembled WGS sequence"/>
</dbReference>
<comment type="caution">
    <text evidence="2">The sequence shown here is derived from an EMBL/GenBank/DDBJ whole genome shotgun (WGS) entry which is preliminary data.</text>
</comment>
<dbReference type="EMBL" id="BAAACG010000006">
    <property type="protein sequence ID" value="GAA0735171.1"/>
    <property type="molecule type" value="Genomic_DNA"/>
</dbReference>
<dbReference type="RefSeq" id="WP_343759204.1">
    <property type="nucleotide sequence ID" value="NZ_BAAACG010000006.1"/>
</dbReference>
<evidence type="ECO:0000313" key="3">
    <source>
        <dbReference type="Proteomes" id="UP001501510"/>
    </source>
</evidence>
<evidence type="ECO:0008006" key="4">
    <source>
        <dbReference type="Google" id="ProtNLM"/>
    </source>
</evidence>
<name>A0ABP3UI90_9CLOT</name>
<feature type="chain" id="PRO_5047086716" description="Alkyl hydroperoxide reductase subunit C/ Thiol specific antioxidant domain-containing protein" evidence="1">
    <location>
        <begin position="23"/>
        <end position="101"/>
    </location>
</feature>
<dbReference type="SUPFAM" id="SSF52833">
    <property type="entry name" value="Thioredoxin-like"/>
    <property type="match status" value="1"/>
</dbReference>
<evidence type="ECO:0000313" key="2">
    <source>
        <dbReference type="EMBL" id="GAA0735171.1"/>
    </source>
</evidence>
<gene>
    <name evidence="2" type="ORF">GCM10008906_08500</name>
</gene>
<keyword evidence="3" id="KW-1185">Reference proteome</keyword>
<dbReference type="PROSITE" id="PS51257">
    <property type="entry name" value="PROKAR_LIPOPROTEIN"/>
    <property type="match status" value="1"/>
</dbReference>
<evidence type="ECO:0000256" key="1">
    <source>
        <dbReference type="SAM" id="SignalP"/>
    </source>
</evidence>
<organism evidence="2 3">
    <name type="scientific">Clostridium oceanicum</name>
    <dbReference type="NCBI Taxonomy" id="1543"/>
    <lineage>
        <taxon>Bacteria</taxon>
        <taxon>Bacillati</taxon>
        <taxon>Bacillota</taxon>
        <taxon>Clostridia</taxon>
        <taxon>Eubacteriales</taxon>
        <taxon>Clostridiaceae</taxon>
        <taxon>Clostridium</taxon>
    </lineage>
</organism>
<dbReference type="Gene3D" id="3.40.30.10">
    <property type="entry name" value="Glutaredoxin"/>
    <property type="match status" value="1"/>
</dbReference>
<keyword evidence="1" id="KW-0732">Signal</keyword>
<feature type="signal peptide" evidence="1">
    <location>
        <begin position="1"/>
        <end position="22"/>
    </location>
</feature>
<dbReference type="InterPro" id="IPR036249">
    <property type="entry name" value="Thioredoxin-like_sf"/>
</dbReference>
<protein>
    <recommendedName>
        <fullName evidence="4">Alkyl hydroperoxide reductase subunit C/ Thiol specific antioxidant domain-containing protein</fullName>
    </recommendedName>
</protein>
<accession>A0ABP3UI90</accession>